<organism evidence="1 2">
    <name type="scientific">Ruthenibacterium lactatiformans</name>
    <dbReference type="NCBI Taxonomy" id="1550024"/>
    <lineage>
        <taxon>Bacteria</taxon>
        <taxon>Bacillati</taxon>
        <taxon>Bacillota</taxon>
        <taxon>Clostridia</taxon>
        <taxon>Eubacteriales</taxon>
        <taxon>Oscillospiraceae</taxon>
        <taxon>Ruthenibacterium</taxon>
    </lineage>
</organism>
<dbReference type="Proteomes" id="UP000032483">
    <property type="component" value="Unassembled WGS sequence"/>
</dbReference>
<proteinExistence type="predicted"/>
<accession>A0A0D8IVY7</accession>
<comment type="caution">
    <text evidence="1">The sequence shown here is derived from an EMBL/GenBank/DDBJ whole genome shotgun (WGS) entry which is preliminary data.</text>
</comment>
<name>A0A0D8IVY7_9FIRM</name>
<reference evidence="1" key="1">
    <citation type="submission" date="2015-02" db="EMBL/GenBank/DDBJ databases">
        <title>A novel member of the family Ruminococcaceae isolated from human feces.</title>
        <authorList>
            <person name="Shkoporov A.N."/>
            <person name="Chaplin A.V."/>
            <person name="Motuzova O.V."/>
            <person name="Kafarskaia L.I."/>
            <person name="Khokhlova E.V."/>
            <person name="Efimov B.A."/>
        </authorList>
    </citation>
    <scope>NUCLEOTIDE SEQUENCE [LARGE SCALE GENOMIC DNA]</scope>
    <source>
        <strain evidence="1">585-1</strain>
    </source>
</reference>
<dbReference type="RefSeq" id="WP_050006538.1">
    <property type="nucleotide sequence ID" value="NZ_JXXK01000042.1"/>
</dbReference>
<evidence type="ECO:0000313" key="1">
    <source>
        <dbReference type="EMBL" id="KJF38451.1"/>
    </source>
</evidence>
<dbReference type="EMBL" id="JXXK01000042">
    <property type="protein sequence ID" value="KJF38451.1"/>
    <property type="molecule type" value="Genomic_DNA"/>
</dbReference>
<gene>
    <name evidence="1" type="ORF">TQ39_17935</name>
</gene>
<protein>
    <recommendedName>
        <fullName evidence="3">DUF5131 family protein</fullName>
    </recommendedName>
</protein>
<dbReference type="AlphaFoldDB" id="A0A0D8IVY7"/>
<keyword evidence="2" id="KW-1185">Reference proteome</keyword>
<dbReference type="GeneID" id="42858420"/>
<evidence type="ECO:0000313" key="2">
    <source>
        <dbReference type="Proteomes" id="UP000032483"/>
    </source>
</evidence>
<dbReference type="Pfam" id="PF07505">
    <property type="entry name" value="DUF5131"/>
    <property type="match status" value="1"/>
</dbReference>
<evidence type="ECO:0008006" key="3">
    <source>
        <dbReference type="Google" id="ProtNLM"/>
    </source>
</evidence>
<dbReference type="InterPro" id="IPR011101">
    <property type="entry name" value="DUF5131"/>
</dbReference>
<sequence>MHDIWNPWHGCKKCSEGCENCYMYFLDRMRNQDGSKIYRTKNGLRYPLQKNWQGQYKIQSGEMIRVCMTSDFFLEEADEWRPDAWDIMRQRSDVKFFLLTKRPQRVADHLPKDWGEGWDNIFFNVTCENQRRADERIPILFNLPFKHKGIMTAPLIGAIDIEHYLAAGQIEQVLCGGENYDGSRPCHYEWVKQLSEQCQRNNVTFNFIETGSVFIKEGKRYHIPDKQIQAQQAYRSGLSYQGKPIRFHLVDGWGYDIPEESLYVPHYHPITCKECGSRMTCNGCADCGKCDKNRGKNE</sequence>
<dbReference type="PATRIC" id="fig|1550024.3.peg.4104"/>